<keyword evidence="4" id="KW-1185">Reference proteome</keyword>
<dbReference type="OrthoDB" id="9806653at2"/>
<dbReference type="PANTHER" id="PTHR12526:SF630">
    <property type="entry name" value="GLYCOSYLTRANSFERASE"/>
    <property type="match status" value="1"/>
</dbReference>
<name>A0A1T4NR87_9LACT</name>
<dbReference type="GO" id="GO:0016757">
    <property type="term" value="F:glycosyltransferase activity"/>
    <property type="evidence" value="ECO:0007669"/>
    <property type="project" value="InterPro"/>
</dbReference>
<dbReference type="InterPro" id="IPR028098">
    <property type="entry name" value="Glyco_trans_4-like_N"/>
</dbReference>
<dbReference type="RefSeq" id="WP_078756519.1">
    <property type="nucleotide sequence ID" value="NZ_FUWO01000022.1"/>
</dbReference>
<evidence type="ECO:0000259" key="2">
    <source>
        <dbReference type="Pfam" id="PF13477"/>
    </source>
</evidence>
<dbReference type="Pfam" id="PF13477">
    <property type="entry name" value="Glyco_trans_4_2"/>
    <property type="match status" value="1"/>
</dbReference>
<proteinExistence type="predicted"/>
<dbReference type="Proteomes" id="UP000189941">
    <property type="component" value="Unassembled WGS sequence"/>
</dbReference>
<dbReference type="AlphaFoldDB" id="A0A1T4NR87"/>
<keyword evidence="3" id="KW-0808">Transferase</keyword>
<dbReference type="PANTHER" id="PTHR12526">
    <property type="entry name" value="GLYCOSYLTRANSFERASE"/>
    <property type="match status" value="1"/>
</dbReference>
<accession>A0A1T4NR87</accession>
<dbReference type="CDD" id="cd03808">
    <property type="entry name" value="GT4_CapM-like"/>
    <property type="match status" value="1"/>
</dbReference>
<gene>
    <name evidence="3" type="ORF">SAMN02746011_01835</name>
</gene>
<feature type="domain" description="Glycosyltransferase subfamily 4-like N-terminal" evidence="2">
    <location>
        <begin position="8"/>
        <end position="152"/>
    </location>
</feature>
<evidence type="ECO:0000313" key="3">
    <source>
        <dbReference type="EMBL" id="SJZ81801.1"/>
    </source>
</evidence>
<dbReference type="Gene3D" id="3.40.50.2000">
    <property type="entry name" value="Glycogen Phosphorylase B"/>
    <property type="match status" value="2"/>
</dbReference>
<feature type="domain" description="Glycosyl transferase family 1" evidence="1">
    <location>
        <begin position="186"/>
        <end position="344"/>
    </location>
</feature>
<evidence type="ECO:0000313" key="4">
    <source>
        <dbReference type="Proteomes" id="UP000189941"/>
    </source>
</evidence>
<dbReference type="Pfam" id="PF00534">
    <property type="entry name" value="Glycos_transf_1"/>
    <property type="match status" value="1"/>
</dbReference>
<dbReference type="STRING" id="1121925.SAMN02746011_01835"/>
<dbReference type="SUPFAM" id="SSF53756">
    <property type="entry name" value="UDP-Glycosyltransferase/glycogen phosphorylase"/>
    <property type="match status" value="1"/>
</dbReference>
<reference evidence="4" key="1">
    <citation type="submission" date="2017-02" db="EMBL/GenBank/DDBJ databases">
        <authorList>
            <person name="Varghese N."/>
            <person name="Submissions S."/>
        </authorList>
    </citation>
    <scope>NUCLEOTIDE SEQUENCE [LARGE SCALE GENOMIC DNA]</scope>
    <source>
        <strain evidence="4">DSM 15739</strain>
    </source>
</reference>
<protein>
    <submittedName>
        <fullName evidence="3">Galacturonosyltransferase</fullName>
    </submittedName>
</protein>
<organism evidence="3 4">
    <name type="scientific">Globicatella sulfidifaciens DSM 15739</name>
    <dbReference type="NCBI Taxonomy" id="1121925"/>
    <lineage>
        <taxon>Bacteria</taxon>
        <taxon>Bacillati</taxon>
        <taxon>Bacillota</taxon>
        <taxon>Bacilli</taxon>
        <taxon>Lactobacillales</taxon>
        <taxon>Aerococcaceae</taxon>
        <taxon>Globicatella</taxon>
    </lineage>
</organism>
<evidence type="ECO:0000259" key="1">
    <source>
        <dbReference type="Pfam" id="PF00534"/>
    </source>
</evidence>
<dbReference type="EMBL" id="FUWO01000022">
    <property type="protein sequence ID" value="SJZ81801.1"/>
    <property type="molecule type" value="Genomic_DNA"/>
</dbReference>
<dbReference type="InterPro" id="IPR001296">
    <property type="entry name" value="Glyco_trans_1"/>
</dbReference>
<sequence>MSNLNKKRILILSNHFITLYNFRKELIKRLNDEGHEVYISMPKSDDNKFFKDMGCKIIETPVDRRGINPLRDIVLIMTYTRIMKEVNPDIVFSYTIKPNIYGSVASNITKNKQVNNVTGTGGTFLKRNFVSEVAKLLYKMSIKKSYKVFFQNSGDKDLFVKNNMVKDNYAMLPGSGVNLEQFQVSELPSDKETNFIFMGRVMALKGIDQYLETAKVVKAEYPNTNFYIAGFIEEEKYKPIIDEHDSKGIIKYIGFQKDIKSWIERCHCTVLPSHGGEGVPNVLLESAAMGRVCIASNINGSKDVIDDGVTGYLFETGNAEDLTDKVKKFLDLSFEEKVRMGLTGRAKVEREFDRQIVIGRYLEEIRYLEG</sequence>